<accession>A0A0C9XDZ5</accession>
<feature type="transmembrane region" description="Helical" evidence="1">
    <location>
        <begin position="226"/>
        <end position="250"/>
    </location>
</feature>
<reference evidence="3 4" key="1">
    <citation type="submission" date="2014-04" db="EMBL/GenBank/DDBJ databases">
        <authorList>
            <consortium name="DOE Joint Genome Institute"/>
            <person name="Kuo A."/>
            <person name="Kohler A."/>
            <person name="Nagy L.G."/>
            <person name="Floudas D."/>
            <person name="Copeland A."/>
            <person name="Barry K.W."/>
            <person name="Cichocki N."/>
            <person name="Veneault-Fourrey C."/>
            <person name="LaButti K."/>
            <person name="Lindquist E.A."/>
            <person name="Lipzen A."/>
            <person name="Lundell T."/>
            <person name="Morin E."/>
            <person name="Murat C."/>
            <person name="Sun H."/>
            <person name="Tunlid A."/>
            <person name="Henrissat B."/>
            <person name="Grigoriev I.V."/>
            <person name="Hibbett D.S."/>
            <person name="Martin F."/>
            <person name="Nordberg H.P."/>
            <person name="Cantor M.N."/>
            <person name="Hua S.X."/>
        </authorList>
    </citation>
    <scope>NUCLEOTIDE SEQUENCE [LARGE SCALE GENOMIC DNA]</scope>
    <source>
        <strain evidence="3 4">LaAM-08-1</strain>
    </source>
</reference>
<dbReference type="EMBL" id="KN838739">
    <property type="protein sequence ID" value="KIJ95911.1"/>
    <property type="molecule type" value="Genomic_DNA"/>
</dbReference>
<dbReference type="AlphaFoldDB" id="A0A0C9XDZ5"/>
<protein>
    <submittedName>
        <fullName evidence="3">Uncharacterized protein</fullName>
    </submittedName>
</protein>
<keyword evidence="1" id="KW-1133">Transmembrane helix</keyword>
<keyword evidence="4" id="KW-1185">Reference proteome</keyword>
<gene>
    <name evidence="3" type="ORF">K443DRAFT_682683</name>
</gene>
<evidence type="ECO:0000313" key="4">
    <source>
        <dbReference type="Proteomes" id="UP000054477"/>
    </source>
</evidence>
<dbReference type="HOGENOM" id="CLU_1094450_0_0_1"/>
<dbReference type="OrthoDB" id="3058904at2759"/>
<organism evidence="3 4">
    <name type="scientific">Laccaria amethystina LaAM-08-1</name>
    <dbReference type="NCBI Taxonomy" id="1095629"/>
    <lineage>
        <taxon>Eukaryota</taxon>
        <taxon>Fungi</taxon>
        <taxon>Dikarya</taxon>
        <taxon>Basidiomycota</taxon>
        <taxon>Agaricomycotina</taxon>
        <taxon>Agaricomycetes</taxon>
        <taxon>Agaricomycetidae</taxon>
        <taxon>Agaricales</taxon>
        <taxon>Agaricineae</taxon>
        <taxon>Hydnangiaceae</taxon>
        <taxon>Laccaria</taxon>
    </lineage>
</organism>
<evidence type="ECO:0000313" key="3">
    <source>
        <dbReference type="EMBL" id="KIJ95911.1"/>
    </source>
</evidence>
<keyword evidence="1" id="KW-0812">Transmembrane</keyword>
<evidence type="ECO:0000256" key="2">
    <source>
        <dbReference type="SAM" id="SignalP"/>
    </source>
</evidence>
<proteinExistence type="predicted"/>
<feature type="transmembrane region" description="Helical" evidence="1">
    <location>
        <begin position="168"/>
        <end position="187"/>
    </location>
</feature>
<sequence length="254" mass="26100">MPSFRIISLLTTIACAVLSNAAPTTTPAEVGNFGNVVGSTLAAADARGFDRRDTDLPGVPDDIAKGYTDAVHTGDVAATPSAQDVTPRDEEAQSIPIILVGVTNQIIPVVRQIRAIVTVDVQIDVLVGLIGQIHDIVASAIVDIRALAANPVAGVLVLGGRVLSIQEVGYIVATILYLIFTALDIVVRTVAVVQLQVIAPLVISVGGVVASLLVEVFLLVGGLSVVVVPLVTGLVATLLALNLNIVVHVLGLPA</sequence>
<keyword evidence="1" id="KW-0472">Membrane</keyword>
<feature type="chain" id="PRO_5002216720" evidence="2">
    <location>
        <begin position="22"/>
        <end position="254"/>
    </location>
</feature>
<name>A0A0C9XDZ5_9AGAR</name>
<feature type="transmembrane region" description="Helical" evidence="1">
    <location>
        <begin position="199"/>
        <end position="220"/>
    </location>
</feature>
<keyword evidence="2" id="KW-0732">Signal</keyword>
<evidence type="ECO:0000256" key="1">
    <source>
        <dbReference type="SAM" id="Phobius"/>
    </source>
</evidence>
<reference evidence="4" key="2">
    <citation type="submission" date="2015-01" db="EMBL/GenBank/DDBJ databases">
        <title>Evolutionary Origins and Diversification of the Mycorrhizal Mutualists.</title>
        <authorList>
            <consortium name="DOE Joint Genome Institute"/>
            <consortium name="Mycorrhizal Genomics Consortium"/>
            <person name="Kohler A."/>
            <person name="Kuo A."/>
            <person name="Nagy L.G."/>
            <person name="Floudas D."/>
            <person name="Copeland A."/>
            <person name="Barry K.W."/>
            <person name="Cichocki N."/>
            <person name="Veneault-Fourrey C."/>
            <person name="LaButti K."/>
            <person name="Lindquist E.A."/>
            <person name="Lipzen A."/>
            <person name="Lundell T."/>
            <person name="Morin E."/>
            <person name="Murat C."/>
            <person name="Riley R."/>
            <person name="Ohm R."/>
            <person name="Sun H."/>
            <person name="Tunlid A."/>
            <person name="Henrissat B."/>
            <person name="Grigoriev I.V."/>
            <person name="Hibbett D.S."/>
            <person name="Martin F."/>
        </authorList>
    </citation>
    <scope>NUCLEOTIDE SEQUENCE [LARGE SCALE GENOMIC DNA]</scope>
    <source>
        <strain evidence="4">LaAM-08-1</strain>
    </source>
</reference>
<feature type="signal peptide" evidence="2">
    <location>
        <begin position="1"/>
        <end position="21"/>
    </location>
</feature>
<dbReference type="Proteomes" id="UP000054477">
    <property type="component" value="Unassembled WGS sequence"/>
</dbReference>